<reference evidence="1 2" key="1">
    <citation type="submission" date="2014-03" db="EMBL/GenBank/DDBJ databases">
        <title>The draft genome sequence of Thioclava dalianensis DLFJ1-1.</title>
        <authorList>
            <person name="Lai Q."/>
            <person name="Shao Z."/>
        </authorList>
    </citation>
    <scope>NUCLEOTIDE SEQUENCE [LARGE SCALE GENOMIC DNA]</scope>
    <source>
        <strain evidence="1 2">DLFJ1-1</strain>
    </source>
</reference>
<dbReference type="STRING" id="1185766.SAMN05216224_102459"/>
<dbReference type="AlphaFoldDB" id="A0A074TH10"/>
<dbReference type="OrthoDB" id="9763453at2"/>
<keyword evidence="2" id="KW-1185">Reference proteome</keyword>
<evidence type="ECO:0000313" key="1">
    <source>
        <dbReference type="EMBL" id="KEP70954.1"/>
    </source>
</evidence>
<evidence type="ECO:0000313" key="2">
    <source>
        <dbReference type="Proteomes" id="UP000027725"/>
    </source>
</evidence>
<comment type="caution">
    <text evidence="1">The sequence shown here is derived from an EMBL/GenBank/DDBJ whole genome shotgun (WGS) entry which is preliminary data.</text>
</comment>
<dbReference type="RefSeq" id="WP_038063166.1">
    <property type="nucleotide sequence ID" value="NZ_FOVB01000002.1"/>
</dbReference>
<dbReference type="Proteomes" id="UP000027725">
    <property type="component" value="Unassembled WGS sequence"/>
</dbReference>
<proteinExistence type="predicted"/>
<protein>
    <submittedName>
        <fullName evidence="1">Uncharacterized protein</fullName>
    </submittedName>
</protein>
<name>A0A074TH10_9RHOB</name>
<dbReference type="EMBL" id="JHEH01000004">
    <property type="protein sequence ID" value="KEP70954.1"/>
    <property type="molecule type" value="Genomic_DNA"/>
</dbReference>
<gene>
    <name evidence="1" type="ORF">DL1_13315</name>
</gene>
<accession>A0A074TH10</accession>
<organism evidence="1 2">
    <name type="scientific">Thioclava dalianensis</name>
    <dbReference type="NCBI Taxonomy" id="1185766"/>
    <lineage>
        <taxon>Bacteria</taxon>
        <taxon>Pseudomonadati</taxon>
        <taxon>Pseudomonadota</taxon>
        <taxon>Alphaproteobacteria</taxon>
        <taxon>Rhodobacterales</taxon>
        <taxon>Paracoccaceae</taxon>
        <taxon>Thioclava</taxon>
    </lineage>
</organism>
<sequence>MTEQHVKLGLQREPMMQRNAGGIDAMTLSEIVAISQEAARLRASGHDVLAFRTGAPRLSDAYACADFDEGCARPNRAVQGLSLNQRTAL</sequence>